<name>A0ABM8VYC7_GIGMA</name>
<reference evidence="1 2" key="1">
    <citation type="submission" date="2021-06" db="EMBL/GenBank/DDBJ databases">
        <authorList>
            <person name="Kallberg Y."/>
            <person name="Tangrot J."/>
            <person name="Rosling A."/>
        </authorList>
    </citation>
    <scope>NUCLEOTIDE SEQUENCE [LARGE SCALE GENOMIC DNA]</scope>
    <source>
        <strain evidence="1 2">120-4 pot B 10/14</strain>
    </source>
</reference>
<proteinExistence type="predicted"/>
<dbReference type="EMBL" id="CAJVQB010000252">
    <property type="protein sequence ID" value="CAG8477908.1"/>
    <property type="molecule type" value="Genomic_DNA"/>
</dbReference>
<accession>A0ABM8VYC7</accession>
<keyword evidence="2" id="KW-1185">Reference proteome</keyword>
<evidence type="ECO:0000313" key="1">
    <source>
        <dbReference type="EMBL" id="CAG8477908.1"/>
    </source>
</evidence>
<evidence type="ECO:0000313" key="2">
    <source>
        <dbReference type="Proteomes" id="UP000789901"/>
    </source>
</evidence>
<gene>
    <name evidence="1" type="ORF">GMARGA_LOCUS1090</name>
</gene>
<comment type="caution">
    <text evidence="1">The sequence shown here is derived from an EMBL/GenBank/DDBJ whole genome shotgun (WGS) entry which is preliminary data.</text>
</comment>
<organism evidence="1 2">
    <name type="scientific">Gigaspora margarita</name>
    <dbReference type="NCBI Taxonomy" id="4874"/>
    <lineage>
        <taxon>Eukaryota</taxon>
        <taxon>Fungi</taxon>
        <taxon>Fungi incertae sedis</taxon>
        <taxon>Mucoromycota</taxon>
        <taxon>Glomeromycotina</taxon>
        <taxon>Glomeromycetes</taxon>
        <taxon>Diversisporales</taxon>
        <taxon>Gigasporaceae</taxon>
        <taxon>Gigaspora</taxon>
    </lineage>
</organism>
<sequence>MPCTIGLCSGIQASEVETLEHITTCPALEADWKKIEALTGETA</sequence>
<protein>
    <submittedName>
        <fullName evidence="1">20837_t:CDS:1</fullName>
    </submittedName>
</protein>
<dbReference type="Proteomes" id="UP000789901">
    <property type="component" value="Unassembled WGS sequence"/>
</dbReference>